<evidence type="ECO:0000256" key="4">
    <source>
        <dbReference type="ARBA" id="ARBA00022729"/>
    </source>
</evidence>
<dbReference type="PANTHER" id="PTHR43649:SF31">
    <property type="entry name" value="SN-GLYCEROL-3-PHOSPHATE-BINDING PERIPLASMIC PROTEIN UGPB"/>
    <property type="match status" value="1"/>
</dbReference>
<gene>
    <name evidence="7" type="ORF">H7B67_23585</name>
</gene>
<keyword evidence="4 6" id="KW-0732">Signal</keyword>
<dbReference type="NCBIfam" id="TIGR03850">
    <property type="entry name" value="bind_CPR_0540"/>
    <property type="match status" value="1"/>
</dbReference>
<dbReference type="GO" id="GO:0030313">
    <property type="term" value="C:cell envelope"/>
    <property type="evidence" value="ECO:0007669"/>
    <property type="project" value="UniProtKB-SubCell"/>
</dbReference>
<feature type="chain" id="PRO_5038863846" evidence="6">
    <location>
        <begin position="22"/>
        <end position="488"/>
    </location>
</feature>
<dbReference type="PANTHER" id="PTHR43649">
    <property type="entry name" value="ARABINOSE-BINDING PROTEIN-RELATED"/>
    <property type="match status" value="1"/>
</dbReference>
<dbReference type="Pfam" id="PF01547">
    <property type="entry name" value="SBP_bac_1"/>
    <property type="match status" value="1"/>
</dbReference>
<keyword evidence="8" id="KW-1185">Reference proteome</keyword>
<dbReference type="Proteomes" id="UP000535838">
    <property type="component" value="Unassembled WGS sequence"/>
</dbReference>
<evidence type="ECO:0000256" key="1">
    <source>
        <dbReference type="ARBA" id="ARBA00004196"/>
    </source>
</evidence>
<evidence type="ECO:0000256" key="3">
    <source>
        <dbReference type="ARBA" id="ARBA00022448"/>
    </source>
</evidence>
<dbReference type="EMBL" id="JACJVQ010000020">
    <property type="protein sequence ID" value="MBB6637119.1"/>
    <property type="molecule type" value="Genomic_DNA"/>
</dbReference>
<dbReference type="Gene3D" id="3.40.190.10">
    <property type="entry name" value="Periplasmic binding protein-like II"/>
    <property type="match status" value="1"/>
</dbReference>
<evidence type="ECO:0000256" key="2">
    <source>
        <dbReference type="ARBA" id="ARBA00008520"/>
    </source>
</evidence>
<evidence type="ECO:0000256" key="5">
    <source>
        <dbReference type="SAM" id="MobiDB-lite"/>
    </source>
</evidence>
<evidence type="ECO:0000256" key="6">
    <source>
        <dbReference type="SAM" id="SignalP"/>
    </source>
</evidence>
<protein>
    <submittedName>
        <fullName evidence="7">Carbohydrate ABC transporter substrate-binding protein</fullName>
    </submittedName>
</protein>
<dbReference type="InterPro" id="IPR022387">
    <property type="entry name" value="Bind_CPR0540"/>
</dbReference>
<accession>A0A841T250</accession>
<reference evidence="7 8" key="1">
    <citation type="submission" date="2020-08" db="EMBL/GenBank/DDBJ databases">
        <title>Cohnella phylogeny.</title>
        <authorList>
            <person name="Dunlap C."/>
        </authorList>
    </citation>
    <scope>NUCLEOTIDE SEQUENCE [LARGE SCALE GENOMIC DNA]</scope>
    <source>
        <strain evidence="7 8">DSM 25241</strain>
    </source>
</reference>
<dbReference type="InterPro" id="IPR050490">
    <property type="entry name" value="Bact_solute-bd_prot1"/>
</dbReference>
<keyword evidence="3" id="KW-0813">Transport</keyword>
<feature type="signal peptide" evidence="6">
    <location>
        <begin position="1"/>
        <end position="21"/>
    </location>
</feature>
<sequence length="488" mass="52623">MKPKKWSAVASVLTVSALFMAGCGNGNDNNASGPTPSASESASTSPSPSEASPSAASPSPSESEPAKTFDNPELNIAVFQGGYGREYWDSVAEEFMKDYPGTKINITASPKIAELVRPKIVAGNPPDFMYIAGSDNTPILDGLIKDKALLDLTDVFEGAGADGTPLKNKILPGVLEARSNSPYGDGKIYLAPYNFGVMGLWYNKALFDGKGIATPKTWEELFASAAVAKENGRALFTYQGLYPGYLEEMIVPAIYGAGGQAALDQFFNYDPEFWKSDVYKKVWGLLERIATDDNALMKGTVALNHTQSQTAFLQGKAMFIPNGTWFEDEMKDAPREEGFQFGFLGVPALDAGGQVMALTSVEQMVIPAKAKNPELAKAFLQYLYSEKSIKLNAEKAKGVLAVTGAPDLAKEFLSETTYNIYKAVDSGMMAVSGSFKPVAKGSKYNPSDEVYKPISSIMSKQLTLDAYSEKLYKVYSEIKQELEASGAQ</sequence>
<evidence type="ECO:0000313" key="8">
    <source>
        <dbReference type="Proteomes" id="UP000535838"/>
    </source>
</evidence>
<comment type="subcellular location">
    <subcellularLocation>
        <location evidence="1">Cell envelope</location>
    </subcellularLocation>
</comment>
<dbReference type="AlphaFoldDB" id="A0A841T250"/>
<dbReference type="PROSITE" id="PS51257">
    <property type="entry name" value="PROKAR_LIPOPROTEIN"/>
    <property type="match status" value="1"/>
</dbReference>
<name>A0A841T250_9BACL</name>
<organism evidence="7 8">
    <name type="scientific">Cohnella thailandensis</name>
    <dbReference type="NCBI Taxonomy" id="557557"/>
    <lineage>
        <taxon>Bacteria</taxon>
        <taxon>Bacillati</taxon>
        <taxon>Bacillota</taxon>
        <taxon>Bacilli</taxon>
        <taxon>Bacillales</taxon>
        <taxon>Paenibacillaceae</taxon>
        <taxon>Cohnella</taxon>
    </lineage>
</organism>
<dbReference type="InterPro" id="IPR006059">
    <property type="entry name" value="SBP"/>
</dbReference>
<dbReference type="SUPFAM" id="SSF53850">
    <property type="entry name" value="Periplasmic binding protein-like II"/>
    <property type="match status" value="1"/>
</dbReference>
<comment type="caution">
    <text evidence="7">The sequence shown here is derived from an EMBL/GenBank/DDBJ whole genome shotgun (WGS) entry which is preliminary data.</text>
</comment>
<comment type="similarity">
    <text evidence="2">Belongs to the bacterial solute-binding protein 1 family.</text>
</comment>
<proteinExistence type="inferred from homology"/>
<feature type="compositionally biased region" description="Low complexity" evidence="5">
    <location>
        <begin position="31"/>
        <end position="63"/>
    </location>
</feature>
<feature type="region of interest" description="Disordered" evidence="5">
    <location>
        <begin position="23"/>
        <end position="71"/>
    </location>
</feature>
<evidence type="ECO:0000313" key="7">
    <source>
        <dbReference type="EMBL" id="MBB6637119.1"/>
    </source>
</evidence>